<proteinExistence type="predicted"/>
<feature type="domain" description="UBA" evidence="2">
    <location>
        <begin position="293"/>
        <end position="337"/>
    </location>
</feature>
<accession>A0A9W4WWF7</accession>
<dbReference type="GO" id="GO:0031593">
    <property type="term" value="F:polyubiquitin modification-dependent protein binding"/>
    <property type="evidence" value="ECO:0007669"/>
    <property type="project" value="TreeGrafter"/>
</dbReference>
<dbReference type="OrthoDB" id="267397at2759"/>
<feature type="domain" description="Ubiquitin-like" evidence="3">
    <location>
        <begin position="4"/>
        <end position="73"/>
    </location>
</feature>
<dbReference type="PANTHER" id="PTHR10677">
    <property type="entry name" value="UBIQUILIN"/>
    <property type="match status" value="1"/>
</dbReference>
<keyword evidence="5" id="KW-1185">Reference proteome</keyword>
<dbReference type="CDD" id="cd16106">
    <property type="entry name" value="Ubl_Dsk2p_like"/>
    <property type="match status" value="1"/>
</dbReference>
<dbReference type="SMART" id="SM00213">
    <property type="entry name" value="UBQ"/>
    <property type="match status" value="1"/>
</dbReference>
<dbReference type="SUPFAM" id="SSF54236">
    <property type="entry name" value="Ubiquitin-like"/>
    <property type="match status" value="1"/>
</dbReference>
<dbReference type="PROSITE" id="PS50030">
    <property type="entry name" value="UBA"/>
    <property type="match status" value="1"/>
</dbReference>
<dbReference type="SMART" id="SM00727">
    <property type="entry name" value="STI1"/>
    <property type="match status" value="2"/>
</dbReference>
<dbReference type="AlphaFoldDB" id="A0A9W4WWF7"/>
<feature type="compositionally biased region" description="Low complexity" evidence="1">
    <location>
        <begin position="84"/>
        <end position="108"/>
    </location>
</feature>
<organism evidence="4 5">
    <name type="scientific">Funneliformis geosporum</name>
    <dbReference type="NCBI Taxonomy" id="1117311"/>
    <lineage>
        <taxon>Eukaryota</taxon>
        <taxon>Fungi</taxon>
        <taxon>Fungi incertae sedis</taxon>
        <taxon>Mucoromycota</taxon>
        <taxon>Glomeromycotina</taxon>
        <taxon>Glomeromycetes</taxon>
        <taxon>Glomerales</taxon>
        <taxon>Glomeraceae</taxon>
        <taxon>Funneliformis</taxon>
    </lineage>
</organism>
<name>A0A9W4WWF7_9GLOM</name>
<dbReference type="InterPro" id="IPR006636">
    <property type="entry name" value="STI1_HS-bd"/>
</dbReference>
<dbReference type="PANTHER" id="PTHR10677:SF3">
    <property type="entry name" value="FI07626P-RELATED"/>
    <property type="match status" value="1"/>
</dbReference>
<dbReference type="Proteomes" id="UP001153678">
    <property type="component" value="Unassembled WGS sequence"/>
</dbReference>
<sequence>MPEITITVKSSNDQKYNVKIDTSKTVLEFKQAIAEKCDTAADRQRLIYSGKVLKDVDTLETYKIADGHTVHMVRGSTPAAADGSTTVKGSSSQSSQRDPTTQTPQANPTPVPSTINTPPNLFGGLGGFPSNTLGGGGNIDTLQSLLGNPATMQYMSQMLQDPRFVDNVIAMNPQFASMAPQLRQMMQDPEFQALMSNPDALRNMAALSSYMGGASGPFTGGSGLTGFAGLGGLGSTTPSNTAPNTSTPALNPFSLLNPSFAAGNPNSTQPSMPAGFDPSFLWGFNPPSTPQQPPEERFQTQLQQLNEMGFWDAQKNIRALLACGGNVNAAIEMLLSGTI</sequence>
<dbReference type="GO" id="GO:0006511">
    <property type="term" value="P:ubiquitin-dependent protein catabolic process"/>
    <property type="evidence" value="ECO:0007669"/>
    <property type="project" value="TreeGrafter"/>
</dbReference>
<evidence type="ECO:0000259" key="3">
    <source>
        <dbReference type="PROSITE" id="PS50053"/>
    </source>
</evidence>
<dbReference type="PROSITE" id="PS50053">
    <property type="entry name" value="UBIQUITIN_2"/>
    <property type="match status" value="1"/>
</dbReference>
<dbReference type="CDD" id="cd14399">
    <property type="entry name" value="UBA_PLICs"/>
    <property type="match status" value="1"/>
</dbReference>
<evidence type="ECO:0000256" key="1">
    <source>
        <dbReference type="SAM" id="MobiDB-lite"/>
    </source>
</evidence>
<dbReference type="InterPro" id="IPR015940">
    <property type="entry name" value="UBA"/>
</dbReference>
<dbReference type="SMART" id="SM00165">
    <property type="entry name" value="UBA"/>
    <property type="match status" value="1"/>
</dbReference>
<dbReference type="GO" id="GO:0005829">
    <property type="term" value="C:cytosol"/>
    <property type="evidence" value="ECO:0007669"/>
    <property type="project" value="TreeGrafter"/>
</dbReference>
<comment type="caution">
    <text evidence="4">The sequence shown here is derived from an EMBL/GenBank/DDBJ whole genome shotgun (WGS) entry which is preliminary data.</text>
</comment>
<dbReference type="InterPro" id="IPR015496">
    <property type="entry name" value="Ubiquilin"/>
</dbReference>
<dbReference type="Pfam" id="PF00627">
    <property type="entry name" value="UBA"/>
    <property type="match status" value="1"/>
</dbReference>
<dbReference type="Pfam" id="PF00240">
    <property type="entry name" value="ubiquitin"/>
    <property type="match status" value="1"/>
</dbReference>
<evidence type="ECO:0000313" key="5">
    <source>
        <dbReference type="Proteomes" id="UP001153678"/>
    </source>
</evidence>
<dbReference type="InterPro" id="IPR029071">
    <property type="entry name" value="Ubiquitin-like_domsf"/>
</dbReference>
<reference evidence="4" key="1">
    <citation type="submission" date="2022-08" db="EMBL/GenBank/DDBJ databases">
        <authorList>
            <person name="Kallberg Y."/>
            <person name="Tangrot J."/>
            <person name="Rosling A."/>
        </authorList>
    </citation>
    <scope>NUCLEOTIDE SEQUENCE</scope>
    <source>
        <strain evidence="4">Wild A</strain>
    </source>
</reference>
<dbReference type="Gene3D" id="3.10.20.90">
    <property type="entry name" value="Phosphatidylinositol 3-kinase Catalytic Subunit, Chain A, domain 1"/>
    <property type="match status" value="1"/>
</dbReference>
<dbReference type="SUPFAM" id="SSF46934">
    <property type="entry name" value="UBA-like"/>
    <property type="match status" value="1"/>
</dbReference>
<dbReference type="InterPro" id="IPR009060">
    <property type="entry name" value="UBA-like_sf"/>
</dbReference>
<evidence type="ECO:0000259" key="2">
    <source>
        <dbReference type="PROSITE" id="PS50030"/>
    </source>
</evidence>
<dbReference type="Gene3D" id="1.10.8.10">
    <property type="entry name" value="DNA helicase RuvA subunit, C-terminal domain"/>
    <property type="match status" value="1"/>
</dbReference>
<gene>
    <name evidence="4" type="ORF">FWILDA_LOCUS8001</name>
</gene>
<evidence type="ECO:0000313" key="4">
    <source>
        <dbReference type="EMBL" id="CAI2177266.1"/>
    </source>
</evidence>
<dbReference type="FunFam" id="1.10.8.10:FF:000079">
    <property type="entry name" value="Ubiquitin family protein"/>
    <property type="match status" value="1"/>
</dbReference>
<dbReference type="EMBL" id="CAMKVN010001645">
    <property type="protein sequence ID" value="CAI2177266.1"/>
    <property type="molecule type" value="Genomic_DNA"/>
</dbReference>
<feature type="region of interest" description="Disordered" evidence="1">
    <location>
        <begin position="75"/>
        <end position="129"/>
    </location>
</feature>
<protein>
    <submittedName>
        <fullName evidence="4">599_t:CDS:1</fullName>
    </submittedName>
</protein>
<dbReference type="InterPro" id="IPR000626">
    <property type="entry name" value="Ubiquitin-like_dom"/>
</dbReference>